<gene>
    <name evidence="2" type="ORF">SEMRO_969_G226210.1</name>
</gene>
<dbReference type="PIRSF" id="PIRSF001439">
    <property type="entry name" value="CryM"/>
    <property type="match status" value="1"/>
</dbReference>
<name>A0A9N8HQB8_9STRA</name>
<evidence type="ECO:0000313" key="2">
    <source>
        <dbReference type="EMBL" id="CAB9518878.1"/>
    </source>
</evidence>
<dbReference type="AlphaFoldDB" id="A0A9N8HQB8"/>
<dbReference type="Gene3D" id="3.30.1780.10">
    <property type="entry name" value="ornithine cyclodeaminase, domain 1"/>
    <property type="match status" value="1"/>
</dbReference>
<accession>A0A9N8HQB8</accession>
<dbReference type="InterPro" id="IPR023401">
    <property type="entry name" value="ODC_N"/>
</dbReference>
<dbReference type="PANTHER" id="PTHR13812">
    <property type="entry name" value="KETIMINE REDUCTASE MU-CRYSTALLIN"/>
    <property type="match status" value="1"/>
</dbReference>
<dbReference type="EMBL" id="CAICTM010000967">
    <property type="protein sequence ID" value="CAB9518878.1"/>
    <property type="molecule type" value="Genomic_DNA"/>
</dbReference>
<dbReference type="GO" id="GO:0005737">
    <property type="term" value="C:cytoplasm"/>
    <property type="evidence" value="ECO:0007669"/>
    <property type="project" value="TreeGrafter"/>
</dbReference>
<proteinExistence type="inferred from homology"/>
<evidence type="ECO:0000256" key="1">
    <source>
        <dbReference type="ARBA" id="ARBA00008903"/>
    </source>
</evidence>
<comment type="caution">
    <text evidence="2">The sequence shown here is derived from an EMBL/GenBank/DDBJ whole genome shotgun (WGS) entry which is preliminary data.</text>
</comment>
<dbReference type="InterPro" id="IPR003462">
    <property type="entry name" value="ODC_Mu_crystall"/>
</dbReference>
<comment type="similarity">
    <text evidence="1">Belongs to the ornithine cyclodeaminase/mu-crystallin family.</text>
</comment>
<keyword evidence="3" id="KW-1185">Reference proteome</keyword>
<dbReference type="InterPro" id="IPR036291">
    <property type="entry name" value="NAD(P)-bd_dom_sf"/>
</dbReference>
<reference evidence="2" key="1">
    <citation type="submission" date="2020-06" db="EMBL/GenBank/DDBJ databases">
        <authorList>
            <consortium name="Plant Systems Biology data submission"/>
        </authorList>
    </citation>
    <scope>NUCLEOTIDE SEQUENCE</scope>
    <source>
        <strain evidence="2">D6</strain>
    </source>
</reference>
<evidence type="ECO:0000313" key="3">
    <source>
        <dbReference type="Proteomes" id="UP001153069"/>
    </source>
</evidence>
<dbReference type="Pfam" id="PF02423">
    <property type="entry name" value="OCD_Mu_crystall"/>
    <property type="match status" value="1"/>
</dbReference>
<protein>
    <submittedName>
        <fullName evidence="2">Delta(1)-pyrroline-2-carboxylate reductase</fullName>
    </submittedName>
</protein>
<organism evidence="2 3">
    <name type="scientific">Seminavis robusta</name>
    <dbReference type="NCBI Taxonomy" id="568900"/>
    <lineage>
        <taxon>Eukaryota</taxon>
        <taxon>Sar</taxon>
        <taxon>Stramenopiles</taxon>
        <taxon>Ochrophyta</taxon>
        <taxon>Bacillariophyta</taxon>
        <taxon>Bacillariophyceae</taxon>
        <taxon>Bacillariophycidae</taxon>
        <taxon>Naviculales</taxon>
        <taxon>Naviculaceae</taxon>
        <taxon>Seminavis</taxon>
    </lineage>
</organism>
<dbReference type="SUPFAM" id="SSF51735">
    <property type="entry name" value="NAD(P)-binding Rossmann-fold domains"/>
    <property type="match status" value="1"/>
</dbReference>
<dbReference type="PANTHER" id="PTHR13812:SF19">
    <property type="entry name" value="KETIMINE REDUCTASE MU-CRYSTALLIN"/>
    <property type="match status" value="1"/>
</dbReference>
<dbReference type="Proteomes" id="UP001153069">
    <property type="component" value="Unassembled WGS sequence"/>
</dbReference>
<sequence length="377" mass="39856">MPSSSTIIKQVASKMLILSEKDVRRCLSMKDCLEINRKALMAVSTNNPVATTLAGGTATVPTRIGLPGPVTNQEGAEDWTLFKPAAFYASANSSNSLMGMKIVSIRSQNPANHGLPLVPATIMVLDAETGIAKAVVAGTYLTGARTAASSGLATQLVLSNNNKEVQHLVVFGAGLQAECHIDAIQTAMGAPIPKITLINRTLPRAEQLKQQIMSANPQNAVTTTEVDVVLLDDKTAIQEALSTASVIAATTNVTQPLFEDGMVLPEGCHINGIGSYTPDMQEIPVSAVDRCRILIDTPNAKMVGDLKHLAEKTNTEHPITLLGDALADPQSFSPANNGSLYDCTFYKGVGTAIQDVMTADFVVTKARELGIGTEVEM</sequence>
<dbReference type="Gene3D" id="3.40.50.720">
    <property type="entry name" value="NAD(P)-binding Rossmann-like Domain"/>
    <property type="match status" value="1"/>
</dbReference>
<dbReference type="OrthoDB" id="41492at2759"/>